<evidence type="ECO:0000313" key="3">
    <source>
        <dbReference type="Proteomes" id="UP001611383"/>
    </source>
</evidence>
<organism evidence="2 3">
    <name type="scientific">Archangium minus</name>
    <dbReference type="NCBI Taxonomy" id="83450"/>
    <lineage>
        <taxon>Bacteria</taxon>
        <taxon>Pseudomonadati</taxon>
        <taxon>Myxococcota</taxon>
        <taxon>Myxococcia</taxon>
        <taxon>Myxococcales</taxon>
        <taxon>Cystobacterineae</taxon>
        <taxon>Archangiaceae</taxon>
        <taxon>Archangium</taxon>
    </lineage>
</organism>
<sequence length="130" mass="13680">MKNAWLSAVVLSVALAVSACGGTEETVLDQGNVEQQLPQCDENGECGPGFYCVGGPFGTCRPGAVEALLPMCTDDGRCPAGYYCDGGRVCRRQIIEAMPYQCTDEGRCPTGYYCDGGPGGICRRGVVLPE</sequence>
<evidence type="ECO:0008006" key="4">
    <source>
        <dbReference type="Google" id="ProtNLM"/>
    </source>
</evidence>
<evidence type="ECO:0000313" key="2">
    <source>
        <dbReference type="EMBL" id="WNG47814.1"/>
    </source>
</evidence>
<gene>
    <name evidence="2" type="ORF">F0U60_29535</name>
</gene>
<evidence type="ECO:0000256" key="1">
    <source>
        <dbReference type="SAM" id="SignalP"/>
    </source>
</evidence>
<name>A0ABY9WXD3_9BACT</name>
<dbReference type="EMBL" id="CP043494">
    <property type="protein sequence ID" value="WNG47814.1"/>
    <property type="molecule type" value="Genomic_DNA"/>
</dbReference>
<feature type="signal peptide" evidence="1">
    <location>
        <begin position="1"/>
        <end position="21"/>
    </location>
</feature>
<dbReference type="PROSITE" id="PS51257">
    <property type="entry name" value="PROKAR_LIPOPROTEIN"/>
    <property type="match status" value="1"/>
</dbReference>
<feature type="chain" id="PRO_5045898585" description="Dickkopf N-terminal cysteine-rich domain-containing protein" evidence="1">
    <location>
        <begin position="22"/>
        <end position="130"/>
    </location>
</feature>
<accession>A0ABY9WXD3</accession>
<dbReference type="Proteomes" id="UP001611383">
    <property type="component" value="Chromosome"/>
</dbReference>
<protein>
    <recommendedName>
        <fullName evidence="4">Dickkopf N-terminal cysteine-rich domain-containing protein</fullName>
    </recommendedName>
</protein>
<keyword evidence="3" id="KW-1185">Reference proteome</keyword>
<proteinExistence type="predicted"/>
<keyword evidence="1" id="KW-0732">Signal</keyword>
<reference evidence="2 3" key="1">
    <citation type="submission" date="2019-08" db="EMBL/GenBank/DDBJ databases">
        <title>Archangium and Cystobacter genomes.</title>
        <authorList>
            <person name="Chen I.-C.K."/>
            <person name="Wielgoss S."/>
        </authorList>
    </citation>
    <scope>NUCLEOTIDE SEQUENCE [LARGE SCALE GENOMIC DNA]</scope>
    <source>
        <strain evidence="2 3">Cbm 6</strain>
    </source>
</reference>
<dbReference type="RefSeq" id="WP_395804580.1">
    <property type="nucleotide sequence ID" value="NZ_CP043494.1"/>
</dbReference>